<keyword evidence="4" id="KW-0614">Plasmid</keyword>
<dbReference type="AlphaFoldDB" id="A0AAU8AQJ7"/>
<dbReference type="Pfam" id="PF00132">
    <property type="entry name" value="Hexapep"/>
    <property type="match status" value="2"/>
</dbReference>
<feature type="site" description="Increases basicity of active site His" evidence="2">
    <location>
        <position position="155"/>
    </location>
</feature>
<proteinExistence type="inferred from homology"/>
<organism evidence="4">
    <name type="scientific">Alloyangia sp. H15</name>
    <dbReference type="NCBI Taxonomy" id="3029062"/>
    <lineage>
        <taxon>Bacteria</taxon>
        <taxon>Pseudomonadati</taxon>
        <taxon>Pseudomonadota</taxon>
        <taxon>Alphaproteobacteria</taxon>
        <taxon>Rhodobacterales</taxon>
        <taxon>Roseobacteraceae</taxon>
        <taxon>Alloyangia</taxon>
    </lineage>
</organism>
<dbReference type="NCBIfam" id="TIGR03570">
    <property type="entry name" value="NeuD_NnaD"/>
    <property type="match status" value="1"/>
</dbReference>
<dbReference type="InterPro" id="IPR050179">
    <property type="entry name" value="Trans_hexapeptide_repeat"/>
</dbReference>
<dbReference type="SUPFAM" id="SSF51161">
    <property type="entry name" value="Trimeric LpxA-like enzymes"/>
    <property type="match status" value="1"/>
</dbReference>
<name>A0AAU8AQJ7_9RHOB</name>
<feature type="active site" description="Proton acceptor" evidence="2">
    <location>
        <position position="154"/>
    </location>
</feature>
<dbReference type="InterPro" id="IPR020019">
    <property type="entry name" value="AcTrfase_PglD-like"/>
</dbReference>
<feature type="binding site" evidence="3">
    <location>
        <position position="84"/>
    </location>
    <ligand>
        <name>substrate</name>
    </ligand>
</feature>
<evidence type="ECO:0000256" key="2">
    <source>
        <dbReference type="PIRSR" id="PIRSR620019-1"/>
    </source>
</evidence>
<dbReference type="InterPro" id="IPR001451">
    <property type="entry name" value="Hexapep"/>
</dbReference>
<geneLocation type="plasmid" evidence="4">
    <name>unnamed1</name>
</geneLocation>
<evidence type="ECO:0000256" key="3">
    <source>
        <dbReference type="PIRSR" id="PIRSR620019-2"/>
    </source>
</evidence>
<dbReference type="EMBL" id="CP123386">
    <property type="protein sequence ID" value="XCC96981.1"/>
    <property type="molecule type" value="Genomic_DNA"/>
</dbReference>
<evidence type="ECO:0000313" key="4">
    <source>
        <dbReference type="EMBL" id="XCC96981.1"/>
    </source>
</evidence>
<dbReference type="InterPro" id="IPR011004">
    <property type="entry name" value="Trimer_LpxA-like_sf"/>
</dbReference>
<evidence type="ECO:0000256" key="1">
    <source>
        <dbReference type="ARBA" id="ARBA00007274"/>
    </source>
</evidence>
<accession>A0AAU8AQJ7</accession>
<reference evidence="4" key="1">
    <citation type="submission" date="2023-02" db="EMBL/GenBank/DDBJ databases">
        <title>Description and genomic characterization of Salipiger bruguierae sp. nov., isolated from the sediment of mangrove plant Bruguiera sexangula.</title>
        <authorList>
            <person name="Long M."/>
        </authorList>
    </citation>
    <scope>NUCLEOTIDE SEQUENCE</scope>
    <source>
        <strain evidence="4">H15</strain>
        <plasmid evidence="4">unnamed1</plasmid>
    </source>
</reference>
<comment type="similarity">
    <text evidence="1">Belongs to the transferase hexapeptide repeat family.</text>
</comment>
<sequence>MTEFKESRQLAKRTRHTVAKQEVIPLGCSGNLLEILHSLDKVCHVSAIIDDAPHLQGREFQGIPVYPFARTQDFPGAKFLCLIGSARSFAARSDIIARTGLPAERFATFLHPTAFVSEMAEVGCGSVAYDGVLVTSNARIGEHVLMMPRCVIHHDVTIGNFTLIGTNVILAGGVRVGESCYIGSGSALRDGVEIGDGALVGMGSVVVRDVEPGSIVAGNPARPLPRRT</sequence>
<gene>
    <name evidence="4" type="ORF">PVT71_23110</name>
</gene>
<dbReference type="PANTHER" id="PTHR43300">
    <property type="entry name" value="ACETYLTRANSFERASE"/>
    <property type="match status" value="1"/>
</dbReference>
<protein>
    <submittedName>
        <fullName evidence="4">Acetyltransferase</fullName>
    </submittedName>
</protein>
<dbReference type="PANTHER" id="PTHR43300:SF7">
    <property type="entry name" value="UDP-N-ACETYLBACILLOSAMINE N-ACETYLTRANSFERASE"/>
    <property type="match status" value="1"/>
</dbReference>
<dbReference type="RefSeq" id="WP_353475872.1">
    <property type="nucleotide sequence ID" value="NZ_CP123386.1"/>
</dbReference>
<dbReference type="Gene3D" id="2.160.10.10">
    <property type="entry name" value="Hexapeptide repeat proteins"/>
    <property type="match status" value="1"/>
</dbReference>
<dbReference type="CDD" id="cd03360">
    <property type="entry name" value="LbH_AT_putative"/>
    <property type="match status" value="1"/>
</dbReference>